<accession>A0ABY6AZ89</accession>
<keyword evidence="4" id="KW-1185">Reference proteome</keyword>
<evidence type="ECO:0000256" key="1">
    <source>
        <dbReference type="SAM" id="MobiDB-lite"/>
    </source>
</evidence>
<keyword evidence="2" id="KW-1133">Transmembrane helix</keyword>
<feature type="transmembrane region" description="Helical" evidence="2">
    <location>
        <begin position="71"/>
        <end position="91"/>
    </location>
</feature>
<feature type="transmembrane region" description="Helical" evidence="2">
    <location>
        <begin position="45"/>
        <end position="65"/>
    </location>
</feature>
<reference evidence="3" key="1">
    <citation type="submission" date="2022-10" db="EMBL/GenBank/DDBJ databases">
        <title>Characterization and whole genome sequencing of a new Roseateles species, isolated from fresh water.</title>
        <authorList>
            <person name="Guliayeva D.Y."/>
            <person name="Akhremchuk A.E."/>
            <person name="Sikolenko M.A."/>
            <person name="Valentovich L.N."/>
            <person name="Sidarenka A.V."/>
        </authorList>
    </citation>
    <scope>NUCLEOTIDE SEQUENCE</scope>
    <source>
        <strain evidence="3">BIM B-1768</strain>
    </source>
</reference>
<proteinExistence type="predicted"/>
<evidence type="ECO:0000313" key="4">
    <source>
        <dbReference type="Proteomes" id="UP001064933"/>
    </source>
</evidence>
<organism evidence="3 4">
    <name type="scientific">Roseateles amylovorans</name>
    <dbReference type="NCBI Taxonomy" id="2978473"/>
    <lineage>
        <taxon>Bacteria</taxon>
        <taxon>Pseudomonadati</taxon>
        <taxon>Pseudomonadota</taxon>
        <taxon>Betaproteobacteria</taxon>
        <taxon>Burkholderiales</taxon>
        <taxon>Sphaerotilaceae</taxon>
        <taxon>Roseateles</taxon>
    </lineage>
</organism>
<evidence type="ECO:0000313" key="3">
    <source>
        <dbReference type="EMBL" id="UXH77608.1"/>
    </source>
</evidence>
<keyword evidence="2" id="KW-0812">Transmembrane</keyword>
<name>A0ABY6AZ89_9BURK</name>
<evidence type="ECO:0000256" key="2">
    <source>
        <dbReference type="SAM" id="Phobius"/>
    </source>
</evidence>
<keyword evidence="2" id="KW-0472">Membrane</keyword>
<dbReference type="EMBL" id="CP104562">
    <property type="protein sequence ID" value="UXH77608.1"/>
    <property type="molecule type" value="Genomic_DNA"/>
</dbReference>
<protein>
    <submittedName>
        <fullName evidence="3">Uncharacterized protein</fullName>
    </submittedName>
</protein>
<sequence length="209" mass="22540">MTDDPSARATASGGAEGRDGSTDLHALISRRAVSRRFSCAPEHRWRRLVIGLVGFSAGTAALALLQHLLPMTGALGASVLIGLAAVIAARCRLQSRAQILRWDGVQWWWQQDAPLGATADTDVAATHDGDALVDAPVGAHAQPAAGSRLANQAIVPVVPIVLVDVEHWMLLRLTPVEASWRFWRHRHLAVSRRSAGAAWPLLRIHLFMA</sequence>
<dbReference type="Proteomes" id="UP001064933">
    <property type="component" value="Chromosome"/>
</dbReference>
<dbReference type="RefSeq" id="WP_261757360.1">
    <property type="nucleotide sequence ID" value="NZ_CP104562.2"/>
</dbReference>
<feature type="region of interest" description="Disordered" evidence="1">
    <location>
        <begin position="1"/>
        <end position="21"/>
    </location>
</feature>
<gene>
    <name evidence="3" type="ORF">N4261_21890</name>
</gene>